<evidence type="ECO:0000256" key="1">
    <source>
        <dbReference type="SAM" id="Coils"/>
    </source>
</evidence>
<proteinExistence type="predicted"/>
<feature type="coiled-coil region" evidence="1">
    <location>
        <begin position="71"/>
        <end position="98"/>
    </location>
</feature>
<name>A0A7C5I4M5_UNCW3</name>
<keyword evidence="1" id="KW-0175">Coiled coil</keyword>
<organism evidence="3">
    <name type="scientific">candidate division WOR-3 bacterium</name>
    <dbReference type="NCBI Taxonomy" id="2052148"/>
    <lineage>
        <taxon>Bacteria</taxon>
        <taxon>Bacteria division WOR-3</taxon>
    </lineage>
</organism>
<sequence length="245" mass="28848">NVEIDEQKLHPFVIDAVEKYKEEISKERERQAKIKEKYGLKSLEYLIGELDAELVELYERQAREEKVELPIRNKEEQKRRYEEAKRVLEEEIKQEQSLSISMPELLTVIHVIPERSDMVEDEEIERMGMEIAMKYEKAQGRMPEDVSNENLGFDIRSKGKSKEEIRYIEVKARAKEGDVALTPNEWFKAKRFKESYWLYVVANVVMNPTLYIINNPAENLSVEEKIKVVRFLVPVDVWKGKGVKA</sequence>
<feature type="domain" description="Protein NO VEIN C-terminal" evidence="2">
    <location>
        <begin position="124"/>
        <end position="213"/>
    </location>
</feature>
<dbReference type="AlphaFoldDB" id="A0A7C5I4M5"/>
<comment type="caution">
    <text evidence="3">The sequence shown here is derived from an EMBL/GenBank/DDBJ whole genome shotgun (WGS) entry which is preliminary data.</text>
</comment>
<dbReference type="EMBL" id="DRTV01000154">
    <property type="protein sequence ID" value="HHF58223.1"/>
    <property type="molecule type" value="Genomic_DNA"/>
</dbReference>
<dbReference type="InterPro" id="IPR024975">
    <property type="entry name" value="NOV_C"/>
</dbReference>
<accession>A0A7C5I4M5</accession>
<evidence type="ECO:0000259" key="2">
    <source>
        <dbReference type="Pfam" id="PF13020"/>
    </source>
</evidence>
<gene>
    <name evidence="3" type="ORF">ENL41_02235</name>
</gene>
<protein>
    <submittedName>
        <fullName evidence="3">DUF3883 domain-containing protein</fullName>
    </submittedName>
</protein>
<dbReference type="Pfam" id="PF13020">
    <property type="entry name" value="NOV_C"/>
    <property type="match status" value="1"/>
</dbReference>
<dbReference type="Proteomes" id="UP000886014">
    <property type="component" value="Unassembled WGS sequence"/>
</dbReference>
<evidence type="ECO:0000313" key="3">
    <source>
        <dbReference type="EMBL" id="HHF58223.1"/>
    </source>
</evidence>
<reference evidence="3" key="1">
    <citation type="journal article" date="2020" name="mSystems">
        <title>Genome- and Community-Level Interaction Insights into Carbon Utilization and Element Cycling Functions of Hydrothermarchaeota in Hydrothermal Sediment.</title>
        <authorList>
            <person name="Zhou Z."/>
            <person name="Liu Y."/>
            <person name="Xu W."/>
            <person name="Pan J."/>
            <person name="Luo Z.H."/>
            <person name="Li M."/>
        </authorList>
    </citation>
    <scope>NUCLEOTIDE SEQUENCE [LARGE SCALE GENOMIC DNA]</scope>
    <source>
        <strain evidence="3">HyVt-94</strain>
    </source>
</reference>
<feature type="non-terminal residue" evidence="3">
    <location>
        <position position="1"/>
    </location>
</feature>